<evidence type="ECO:0000313" key="2">
    <source>
        <dbReference type="EMBL" id="MDF9407200.1"/>
    </source>
</evidence>
<protein>
    <submittedName>
        <fullName evidence="2">Type I-C CRISPR-associated protein Cas8c/Csd1</fullName>
    </submittedName>
</protein>
<dbReference type="NCBIfam" id="TIGR01863">
    <property type="entry name" value="cas_Csd1"/>
    <property type="match status" value="1"/>
</dbReference>
<reference evidence="2" key="1">
    <citation type="submission" date="2022-02" db="EMBL/GenBank/DDBJ databases">
        <authorList>
            <person name="Leng L."/>
        </authorList>
    </citation>
    <scope>NUCLEOTIDE SEQUENCE</scope>
    <source>
        <strain evidence="2">JI</strain>
    </source>
</reference>
<comment type="caution">
    <text evidence="2">The sequence shown here is derived from an EMBL/GenBank/DDBJ whole genome shotgun (WGS) entry which is preliminary data.</text>
</comment>
<dbReference type="Proteomes" id="UP001154312">
    <property type="component" value="Unassembled WGS sequence"/>
</dbReference>
<dbReference type="EMBL" id="JAKOAV010000002">
    <property type="protein sequence ID" value="MDF9407200.1"/>
    <property type="molecule type" value="Genomic_DNA"/>
</dbReference>
<gene>
    <name evidence="2" type="primary">cas8c</name>
    <name evidence="2" type="ORF">L7E55_02320</name>
</gene>
<proteinExistence type="predicted"/>
<evidence type="ECO:0000313" key="3">
    <source>
        <dbReference type="Proteomes" id="UP001154312"/>
    </source>
</evidence>
<dbReference type="AlphaFoldDB" id="A0A9X4H0G3"/>
<keyword evidence="3" id="KW-1185">Reference proteome</keyword>
<sequence length="702" mass="80097">MSWVSSLCALYDTNAWRAGEIEMWNRGGKLYSLMLLPLSHTTVRARIEITLDQDGNLLEARMLGKDEPSETIAPATEEAVSRTSTTVAPYPLFDSLKYVAGDFLDHVKIELDTQKKIDDARKHIADCFPKYIDFLNRWCTSDFAHPKVCAVYQYLSRKTVAGDLIEHGVLLLDKTGFASSRQKINGEELPKATVRFRVRMNNEVTPSDILCDLHNSFDSAMWLDKTVQQSFIDFYASLPAAEDLCYMSGEITRTSALHPKKIRYDGDGTKLISANDDSNFSYRGRFNTKDKKTGYNEALSIGYKISQKAHNALKWIIRRQGFTRDGVCVITWESALNDMPGFYESAASIMAALPEDTDEAELIEDMLFNDEEAAQPDTNYASAEDFNAALDGYASKLSDTSKMMVITLDSATPGRLAMIYYKELDSSRYLDNIRLWHESCCWRHEYIKDKKLHGYEGMASIRDVATAVYGTEQGKEKSSKRIELRKNSDGKCPMLISAFDRLRPCIIDGAAIPRDMVRAAVMKASNPLAYEVKFNYNKVLHIACSLVKRLYWEKKKRNESEGVILEMELDRSKNDRSYLYGRLLAIAEDIERRTYERDETRVTNAERYMQAFVQNPFRTWPMIQRSIKPYLNSLKPGSRKFYKDLFGEITGLFADGDFEAKNALNGKYLIGYDCQRTVLQAYQPKGKSNPEENKTDDIEEEE</sequence>
<feature type="region of interest" description="Disordered" evidence="1">
    <location>
        <begin position="683"/>
        <end position="702"/>
    </location>
</feature>
<organism evidence="2 3">
    <name type="scientific">Pelotomaculum isophthalicicum JI</name>
    <dbReference type="NCBI Taxonomy" id="947010"/>
    <lineage>
        <taxon>Bacteria</taxon>
        <taxon>Bacillati</taxon>
        <taxon>Bacillota</taxon>
        <taxon>Clostridia</taxon>
        <taxon>Eubacteriales</taxon>
        <taxon>Desulfotomaculaceae</taxon>
        <taxon>Pelotomaculum</taxon>
    </lineage>
</organism>
<dbReference type="Pfam" id="PF09709">
    <property type="entry name" value="Cas_Csd1"/>
    <property type="match status" value="1"/>
</dbReference>
<dbReference type="RefSeq" id="WP_277442377.1">
    <property type="nucleotide sequence ID" value="NZ_JAKOAV010000002.1"/>
</dbReference>
<accession>A0A9X4H0G3</accession>
<evidence type="ECO:0000256" key="1">
    <source>
        <dbReference type="SAM" id="MobiDB-lite"/>
    </source>
</evidence>
<name>A0A9X4H0G3_9FIRM</name>
<dbReference type="InterPro" id="IPR010144">
    <property type="entry name" value="CRISPR-assoc_prot_Csd1-typ"/>
</dbReference>